<dbReference type="GO" id="GO:0004497">
    <property type="term" value="F:monooxygenase activity"/>
    <property type="evidence" value="ECO:0007669"/>
    <property type="project" value="TreeGrafter"/>
</dbReference>
<feature type="compositionally biased region" description="Low complexity" evidence="2">
    <location>
        <begin position="48"/>
        <end position="61"/>
    </location>
</feature>
<sequence length="251" mass="28400">MPMAIPKEEAKVSTKPSYKTSIPTVPVTQQRPLHIPSKDSPLADPSVARANAAATADAPDGTTEDDHAARHADQTVLQQHCAYWDKDADGIIWPWDTYRGVRAWGWAVPLALLAMFIIHGALSYMTLPGLLPDPFFRIYLDKIHKDKHGSDSGSYDNEGRFRPQNYEEIFTKYDRGDKGGLTTGDIWRMLSGQRLAVDPFGWTASALEWYALYMLCWPEDAIMRKEDVRRAFDGSIFQFKADEHARRTKRA</sequence>
<dbReference type="OrthoDB" id="640742at2759"/>
<feature type="compositionally biased region" description="Polar residues" evidence="2">
    <location>
        <begin position="14"/>
        <end position="31"/>
    </location>
</feature>
<evidence type="ECO:0000256" key="2">
    <source>
        <dbReference type="SAM" id="MobiDB-lite"/>
    </source>
</evidence>
<protein>
    <submittedName>
        <fullName evidence="5">Caleosin-domain-containing protein</fullName>
    </submittedName>
</protein>
<evidence type="ECO:0000256" key="1">
    <source>
        <dbReference type="ARBA" id="ARBA00006765"/>
    </source>
</evidence>
<dbReference type="PANTHER" id="PTHR31495">
    <property type="entry name" value="PEROXYGENASE 3-RELATED"/>
    <property type="match status" value="1"/>
</dbReference>
<feature type="compositionally biased region" description="Basic and acidic residues" evidence="2">
    <location>
        <begin position="1"/>
        <end position="12"/>
    </location>
</feature>
<name>A0A6J3MH02_9PEZI</name>
<dbReference type="InterPro" id="IPR007736">
    <property type="entry name" value="Caleosin-related"/>
</dbReference>
<proteinExistence type="inferred from homology"/>
<reference evidence="5" key="2">
    <citation type="submission" date="2020-04" db="EMBL/GenBank/DDBJ databases">
        <authorList>
            <consortium name="NCBI Genome Project"/>
        </authorList>
    </citation>
    <scope>NUCLEOTIDE SEQUENCE</scope>
    <source>
        <strain evidence="5">CBS 342.82</strain>
    </source>
</reference>
<accession>A0A6J3MH02</accession>
<evidence type="ECO:0000313" key="5">
    <source>
        <dbReference type="RefSeq" id="XP_033463213.1"/>
    </source>
</evidence>
<organism evidence="5">
    <name type="scientific">Dissoconium aciculare CBS 342.82</name>
    <dbReference type="NCBI Taxonomy" id="1314786"/>
    <lineage>
        <taxon>Eukaryota</taxon>
        <taxon>Fungi</taxon>
        <taxon>Dikarya</taxon>
        <taxon>Ascomycota</taxon>
        <taxon>Pezizomycotina</taxon>
        <taxon>Dothideomycetes</taxon>
        <taxon>Dothideomycetidae</taxon>
        <taxon>Mycosphaerellales</taxon>
        <taxon>Dissoconiaceae</taxon>
        <taxon>Dissoconium</taxon>
    </lineage>
</organism>
<dbReference type="Proteomes" id="UP000504637">
    <property type="component" value="Unplaced"/>
</dbReference>
<gene>
    <name evidence="5" type="ORF">K489DRAFT_376577</name>
</gene>
<dbReference type="AlphaFoldDB" id="A0A6J3MH02"/>
<feature type="region of interest" description="Disordered" evidence="2">
    <location>
        <begin position="1"/>
        <end position="69"/>
    </location>
</feature>
<dbReference type="RefSeq" id="XP_033463213.1">
    <property type="nucleotide sequence ID" value="XM_033603952.1"/>
</dbReference>
<keyword evidence="3" id="KW-0812">Transmembrane</keyword>
<reference evidence="5" key="3">
    <citation type="submission" date="2025-08" db="UniProtKB">
        <authorList>
            <consortium name="RefSeq"/>
        </authorList>
    </citation>
    <scope>IDENTIFICATION</scope>
    <source>
        <strain evidence="5">CBS 342.82</strain>
    </source>
</reference>
<evidence type="ECO:0000256" key="3">
    <source>
        <dbReference type="SAM" id="Phobius"/>
    </source>
</evidence>
<keyword evidence="4" id="KW-1185">Reference proteome</keyword>
<dbReference type="Pfam" id="PF05042">
    <property type="entry name" value="Caleosin"/>
    <property type="match status" value="1"/>
</dbReference>
<dbReference type="PANTHER" id="PTHR31495:SF0">
    <property type="entry name" value="BINDING PROTEIN CALEOSIN, PUTATIVE (AFU_ORTHOLOGUE AFUA_5G13750)-RELATED"/>
    <property type="match status" value="1"/>
</dbReference>
<evidence type="ECO:0000313" key="4">
    <source>
        <dbReference type="Proteomes" id="UP000504637"/>
    </source>
</evidence>
<dbReference type="GeneID" id="54361752"/>
<feature type="transmembrane region" description="Helical" evidence="3">
    <location>
        <begin position="103"/>
        <end position="127"/>
    </location>
</feature>
<comment type="similarity">
    <text evidence="1">Belongs to the caleosin family.</text>
</comment>
<dbReference type="GO" id="GO:0005509">
    <property type="term" value="F:calcium ion binding"/>
    <property type="evidence" value="ECO:0007669"/>
    <property type="project" value="TreeGrafter"/>
</dbReference>
<keyword evidence="3" id="KW-1133">Transmembrane helix</keyword>
<reference evidence="5" key="1">
    <citation type="submission" date="2020-01" db="EMBL/GenBank/DDBJ databases">
        <authorList>
            <consortium name="DOE Joint Genome Institute"/>
            <person name="Haridas S."/>
            <person name="Albert R."/>
            <person name="Binder M."/>
            <person name="Bloem J."/>
            <person name="Labutti K."/>
            <person name="Salamov A."/>
            <person name="Andreopoulos B."/>
            <person name="Baker S.E."/>
            <person name="Barry K."/>
            <person name="Bills G."/>
            <person name="Bluhm B.H."/>
            <person name="Cannon C."/>
            <person name="Castanera R."/>
            <person name="Culley D.E."/>
            <person name="Daum C."/>
            <person name="Ezra D."/>
            <person name="Gonzalez J.B."/>
            <person name="Henrissat B."/>
            <person name="Kuo A."/>
            <person name="Liang C."/>
            <person name="Lipzen A."/>
            <person name="Lutzoni F."/>
            <person name="Magnuson J."/>
            <person name="Mondo S."/>
            <person name="Nolan M."/>
            <person name="Ohm R."/>
            <person name="Pangilinan J."/>
            <person name="Park H.-J."/>
            <person name="Ramirez L."/>
            <person name="Alfaro M."/>
            <person name="Sun H."/>
            <person name="Tritt A."/>
            <person name="Yoshinaga Y."/>
            <person name="Zwiers L.-H."/>
            <person name="Turgeon B.G."/>
            <person name="Goodwin S.B."/>
            <person name="Spatafora J.W."/>
            <person name="Crous P.W."/>
            <person name="Grigoriev I.V."/>
        </authorList>
    </citation>
    <scope>NUCLEOTIDE SEQUENCE</scope>
    <source>
        <strain evidence="5">CBS 342.82</strain>
    </source>
</reference>
<keyword evidence="3" id="KW-0472">Membrane</keyword>